<evidence type="ECO:0000313" key="3">
    <source>
        <dbReference type="Proteomes" id="UP001549167"/>
    </source>
</evidence>
<dbReference type="Gene3D" id="1.20.1640.10">
    <property type="entry name" value="Multidrug efflux transporter AcrB transmembrane domain"/>
    <property type="match status" value="2"/>
</dbReference>
<feature type="transmembrane region" description="Helical" evidence="1">
    <location>
        <begin position="951"/>
        <end position="969"/>
    </location>
</feature>
<feature type="transmembrane region" description="Helical" evidence="1">
    <location>
        <begin position="456"/>
        <end position="478"/>
    </location>
</feature>
<evidence type="ECO:0000313" key="2">
    <source>
        <dbReference type="EMBL" id="MET3682411.1"/>
    </source>
</evidence>
<dbReference type="Proteomes" id="UP001549167">
    <property type="component" value="Unassembled WGS sequence"/>
</dbReference>
<dbReference type="Gene3D" id="3.30.70.1430">
    <property type="entry name" value="Multidrug efflux transporter AcrB pore domain"/>
    <property type="match status" value="2"/>
</dbReference>
<dbReference type="Gene3D" id="3.30.2090.10">
    <property type="entry name" value="Multidrug efflux transporter AcrB TolC docking domain, DN and DC subdomains"/>
    <property type="match status" value="2"/>
</dbReference>
<feature type="transmembrane region" description="Helical" evidence="1">
    <location>
        <begin position="975"/>
        <end position="1002"/>
    </location>
</feature>
<protein>
    <submittedName>
        <fullName evidence="2">Multidrug efflux pump subunit AcrB</fullName>
    </submittedName>
</protein>
<dbReference type="Pfam" id="PF00873">
    <property type="entry name" value="ACR_tran"/>
    <property type="match status" value="1"/>
</dbReference>
<accession>A0ABV2KS46</accession>
<feature type="transmembrane region" description="Helical" evidence="1">
    <location>
        <begin position="521"/>
        <end position="540"/>
    </location>
</feature>
<feature type="transmembrane region" description="Helical" evidence="1">
    <location>
        <begin position="345"/>
        <end position="365"/>
    </location>
</feature>
<name>A0ABV2KS46_9BACI</name>
<feature type="transmembrane region" description="Helical" evidence="1">
    <location>
        <begin position="425"/>
        <end position="450"/>
    </location>
</feature>
<dbReference type="SUPFAM" id="SSF82866">
    <property type="entry name" value="Multidrug efflux transporter AcrB transmembrane domain"/>
    <property type="match status" value="2"/>
</dbReference>
<dbReference type="RefSeq" id="WP_354218956.1">
    <property type="nucleotide sequence ID" value="NZ_JBEPMX010000001.1"/>
</dbReference>
<comment type="caution">
    <text evidence="2">The sequence shown here is derived from an EMBL/GenBank/DDBJ whole genome shotgun (WGS) entry which is preliminary data.</text>
</comment>
<organism evidence="2 3">
    <name type="scientific">Alkalibacillus flavidus</name>
    <dbReference type="NCBI Taxonomy" id="546021"/>
    <lineage>
        <taxon>Bacteria</taxon>
        <taxon>Bacillati</taxon>
        <taxon>Bacillota</taxon>
        <taxon>Bacilli</taxon>
        <taxon>Bacillales</taxon>
        <taxon>Bacillaceae</taxon>
        <taxon>Alkalibacillus</taxon>
    </lineage>
</organism>
<dbReference type="InterPro" id="IPR001036">
    <property type="entry name" value="Acrflvin-R"/>
</dbReference>
<gene>
    <name evidence="2" type="ORF">ABID56_000490</name>
</gene>
<dbReference type="InterPro" id="IPR027463">
    <property type="entry name" value="AcrB_DN_DC_subdom"/>
</dbReference>
<keyword evidence="1" id="KW-0812">Transmembrane</keyword>
<feature type="transmembrane region" description="Helical" evidence="1">
    <location>
        <begin position="846"/>
        <end position="867"/>
    </location>
</feature>
<dbReference type="PRINTS" id="PR00702">
    <property type="entry name" value="ACRIFLAVINRP"/>
</dbReference>
<dbReference type="SUPFAM" id="SSF82693">
    <property type="entry name" value="Multidrug efflux transporter AcrB pore domain, PN1, PN2, PC1 and PC2 subdomains"/>
    <property type="match status" value="2"/>
</dbReference>
<feature type="transmembrane region" description="Helical" evidence="1">
    <location>
        <begin position="317"/>
        <end position="338"/>
    </location>
</feature>
<dbReference type="PANTHER" id="PTHR32063">
    <property type="match status" value="1"/>
</dbReference>
<evidence type="ECO:0000256" key="1">
    <source>
        <dbReference type="SAM" id="Phobius"/>
    </source>
</evidence>
<feature type="transmembrane region" description="Helical" evidence="1">
    <location>
        <begin position="900"/>
        <end position="916"/>
    </location>
</feature>
<keyword evidence="1" id="KW-1133">Transmembrane helix</keyword>
<dbReference type="EMBL" id="JBEPMX010000001">
    <property type="protein sequence ID" value="MET3682411.1"/>
    <property type="molecule type" value="Genomic_DNA"/>
</dbReference>
<dbReference type="Gene3D" id="3.30.70.1320">
    <property type="entry name" value="Multidrug efflux transporter AcrB pore domain like"/>
    <property type="match status" value="1"/>
</dbReference>
<reference evidence="2 3" key="1">
    <citation type="submission" date="2024-06" db="EMBL/GenBank/DDBJ databases">
        <title>Genomic Encyclopedia of Type Strains, Phase IV (KMG-IV): sequencing the most valuable type-strain genomes for metagenomic binning, comparative biology and taxonomic classification.</title>
        <authorList>
            <person name="Goeker M."/>
        </authorList>
    </citation>
    <scope>NUCLEOTIDE SEQUENCE [LARGE SCALE GENOMIC DNA]</scope>
    <source>
        <strain evidence="2 3">DSM 23520</strain>
    </source>
</reference>
<keyword evidence="1" id="KW-0472">Membrane</keyword>
<keyword evidence="3" id="KW-1185">Reference proteome</keyword>
<feature type="transmembrane region" description="Helical" evidence="1">
    <location>
        <begin position="377"/>
        <end position="396"/>
    </location>
</feature>
<proteinExistence type="predicted"/>
<dbReference type="Gene3D" id="3.30.70.1440">
    <property type="entry name" value="Multidrug efflux transporter AcrB pore domain"/>
    <property type="match status" value="1"/>
</dbReference>
<sequence>MAFWLKRYKMIFLFFALLLIVGIYTFNNLPQRDFPVTPLNQVSVSTAYPGASPEEVERQVTSVIENEVGQYEGIDSYQSTSTRGFSTIILSLEDATDESDLVSELNQSISQLSLPDDALETNVTAGEIETPSQSYFFTASDRETLYQLQGEETEWKEALQSINGVASVEFNGLEEEQVVINLDSEAMRENGVQFPNVLTALEQEWKPTPVGEQETENGFETLTIQHYDSIDNIGETTVPAQNGSIELSELASIDLQPVEQPNFIMYEGEDALNLTIYLESDVDIPSISQRVDEEVQQLASNLPNEINFEHYFDQSSFISGVFNDLFLSLAIAVIAVILTTTLGLTLIGSLVVAVAIPGSLIFGLIPLPFLDVTLNQISVIGAIIALGILVDDSIVLNDNIERRFRLGDTPLEGTLRGTKEVRNSIITSTLAIVFTFSPLIFLSGANGAFIRALPSVLISTLIASTIIALTLVPALRYAQYKRKQKPIKSNPGLIGSWLNRGAHAYAHKLVKRFIRIPKRTAAIGLLITTGIFALVVWTPFEFFPAADREEVTIDVSLENGLTKEDTYDTLQNMASDLNSSDEPIKDISLFTGDSAPQLFSQGQGNSGANTGRLYVRIDNTKTSAETFKDEWETTLRDNYQDATVFIETIQQGPPTGAPLTLTVEGNDLDEMINIRDEYKDKLREEGANLVVDNVGSLTENTVYQPNRDVLNDYQLSIQNISEQLALRTTGIPFTTISNGLDQTDVQLYVDRLESGEELNLDDIVLPVNADNGPPVVSASELMDTESQDVIPTIHHDNGDRAITIRAYADDTGPIEEAIQTDVNEFNEAHDNITLSTGSETDNQDSFFAEIIVIFAVVILLVYLLIAFQFNSLSMPFLILISVYLAIAGAILGLFVTQTPISFLAVTGMVSLTGIVVRNSLVLVDFIEQAVAEQESLSDAIVQAAEARFKPIILTTITSIVALTPVAVSGDVLFKPLAITIIAGIMFSTILTLILVPVLYIIFNKRRHKSLA</sequence>
<dbReference type="PANTHER" id="PTHR32063:SF0">
    <property type="entry name" value="SWARMING MOTILITY PROTEIN SWRC"/>
    <property type="match status" value="1"/>
</dbReference>
<feature type="transmembrane region" description="Helical" evidence="1">
    <location>
        <begin position="874"/>
        <end position="894"/>
    </location>
</feature>